<dbReference type="Proteomes" id="UP000728032">
    <property type="component" value="Unassembled WGS sequence"/>
</dbReference>
<accession>A0A7R9QRP6</accession>
<evidence type="ECO:0000313" key="4">
    <source>
        <dbReference type="Proteomes" id="UP000728032"/>
    </source>
</evidence>
<dbReference type="EMBL" id="OC924150">
    <property type="protein sequence ID" value="CAD7655330.1"/>
    <property type="molecule type" value="Genomic_DNA"/>
</dbReference>
<dbReference type="GO" id="GO:0005634">
    <property type="term" value="C:nucleus"/>
    <property type="evidence" value="ECO:0007669"/>
    <property type="project" value="TreeGrafter"/>
</dbReference>
<feature type="region of interest" description="Disordered" evidence="1">
    <location>
        <begin position="154"/>
        <end position="197"/>
    </location>
</feature>
<evidence type="ECO:0000259" key="2">
    <source>
        <dbReference type="Pfam" id="PF14952"/>
    </source>
</evidence>
<dbReference type="InterPro" id="IPR029269">
    <property type="entry name" value="Zf-tcix"/>
</dbReference>
<dbReference type="AlphaFoldDB" id="A0A7R9QRP6"/>
<evidence type="ECO:0000313" key="3">
    <source>
        <dbReference type="EMBL" id="CAD7655330.1"/>
    </source>
</evidence>
<protein>
    <recommendedName>
        <fullName evidence="2">Putative treble-clef zinc-finger domain-containing protein</fullName>
    </recommendedName>
</protein>
<reference evidence="3" key="1">
    <citation type="submission" date="2020-11" db="EMBL/GenBank/DDBJ databases">
        <authorList>
            <person name="Tran Van P."/>
        </authorList>
    </citation>
    <scope>NUCLEOTIDE SEQUENCE</scope>
</reference>
<sequence>MATRQEASIRCLLSGLGRATQRGVRRCPKCRTYNGTRGTKCKNKACDHVFASRSPSSAPSPVSSKSDRRDDTVSLPSTAATTTAESIRCITANNSSNIYSCRVRDRGPDYRGFVEVPIIRGLDGTSDPSLNAQFIAETTARCFVEVCGTHKTVLPINTTTGSSGGSGSGGASTHTHHHHSHHQKTSSSSSSSSVSASGGSTNIRLTLIESCAHIKQSVRCATDARPLALKNSVLQKLPITDGMRQQIAELAFDTPGPLVQRVSLTSMVVKCSANQKQPLGYLHCWFAQTSMDRSHGSHHHTTGQPLPMRFSCVCKAFKSFKCANNQLIGNNGVNKTTDPVVDDHKTYELSAERKCVHYYACICAFASDPVLGHEFRHYIVKELPEFVPTEPESQHQFQENKNSVNNTTGDYGTDSCEILTPDSGAESPPFKRLKPEDNGQSDAIHTRKLIDRGIITETDISINFIDWLSSVTELINQSMHYQLNGKPEALVFRIPQGYFDCLQQRIATGLRRKRLPNMTTVFTRKDRPPLGTFTKYTYLITSVTHVQQIFDTTRQSLRLQQYFVQNRDGSYDFAQPSAIGAALADLSDTTTDGSALVGPHSADNLLIKPCELKTFLKVGAVSQEATDSSSTIPFVIEWIPDCLPHSHFGELRVELQFGHMRNGRVERADSV</sequence>
<keyword evidence="4" id="KW-1185">Reference proteome</keyword>
<dbReference type="PANTHER" id="PTHR13518:SF1">
    <property type="entry name" value="C2ORF42 HOMOLOG"/>
    <property type="match status" value="1"/>
</dbReference>
<dbReference type="Pfam" id="PF14952">
    <property type="entry name" value="zf-tcix"/>
    <property type="match status" value="1"/>
</dbReference>
<proteinExistence type="predicted"/>
<dbReference type="EMBL" id="CAJPVJ010009325">
    <property type="protein sequence ID" value="CAG2172517.1"/>
    <property type="molecule type" value="Genomic_DNA"/>
</dbReference>
<dbReference type="PANTHER" id="PTHR13518">
    <property type="entry name" value="PUTATIVE TREBLE-CLEF ZINC-FINGER C2ORF42 FAMILY MEMBER"/>
    <property type="match status" value="1"/>
</dbReference>
<feature type="domain" description="Putative treble-clef zinc-finger" evidence="2">
    <location>
        <begin position="16"/>
        <end position="52"/>
    </location>
</feature>
<feature type="compositionally biased region" description="Low complexity" evidence="1">
    <location>
        <begin position="52"/>
        <end position="64"/>
    </location>
</feature>
<feature type="compositionally biased region" description="Basic residues" evidence="1">
    <location>
        <begin position="174"/>
        <end position="184"/>
    </location>
</feature>
<dbReference type="InterPro" id="IPR026049">
    <property type="entry name" value="C2orf42"/>
</dbReference>
<organism evidence="3">
    <name type="scientific">Oppiella nova</name>
    <dbReference type="NCBI Taxonomy" id="334625"/>
    <lineage>
        <taxon>Eukaryota</taxon>
        <taxon>Metazoa</taxon>
        <taxon>Ecdysozoa</taxon>
        <taxon>Arthropoda</taxon>
        <taxon>Chelicerata</taxon>
        <taxon>Arachnida</taxon>
        <taxon>Acari</taxon>
        <taxon>Acariformes</taxon>
        <taxon>Sarcoptiformes</taxon>
        <taxon>Oribatida</taxon>
        <taxon>Brachypylina</taxon>
        <taxon>Oppioidea</taxon>
        <taxon>Oppiidae</taxon>
        <taxon>Oppiella</taxon>
    </lineage>
</organism>
<evidence type="ECO:0000256" key="1">
    <source>
        <dbReference type="SAM" id="MobiDB-lite"/>
    </source>
</evidence>
<feature type="compositionally biased region" description="Low complexity" evidence="1">
    <location>
        <begin position="185"/>
        <end position="197"/>
    </location>
</feature>
<name>A0A7R9QRP6_9ACAR</name>
<feature type="region of interest" description="Disordered" evidence="1">
    <location>
        <begin position="51"/>
        <end position="78"/>
    </location>
</feature>
<gene>
    <name evidence="3" type="ORF">ONB1V03_LOCUS11973</name>
</gene>
<dbReference type="OrthoDB" id="6506929at2759"/>